<feature type="chain" id="PRO_5017593448" evidence="2">
    <location>
        <begin position="21"/>
        <end position="208"/>
    </location>
</feature>
<evidence type="ECO:0000313" key="4">
    <source>
        <dbReference type="EMBL" id="AYA36902.1"/>
    </source>
</evidence>
<sequence length="208" mass="22985">MKRFYLLAAAALLLAPAASAQQVRYGLKLGATYSKYTYHSNPQPNERLLAAGGGLMARYDLAPNHPLSLQAELLYLRKGSSNERLHYYEVPVLTRLNLAAFNLPTLLRGHLNLNRFAVEVGPQLSSVFTPAHRHLTRSADARTSFDRSQYAAFQVGYAAGLSYEVPEGWSLTIRHTHDITGVMRGNGVKGKRNAVFHAQVGYIFGGKQ</sequence>
<dbReference type="KEGG" id="hyh:D3Y59_07435"/>
<evidence type="ECO:0000256" key="1">
    <source>
        <dbReference type="ARBA" id="ARBA00022729"/>
    </source>
</evidence>
<evidence type="ECO:0000259" key="3">
    <source>
        <dbReference type="Pfam" id="PF13505"/>
    </source>
</evidence>
<keyword evidence="1 2" id="KW-0732">Signal</keyword>
<reference evidence="4 5" key="1">
    <citation type="submission" date="2018-09" db="EMBL/GenBank/DDBJ databases">
        <title>Hymenobacter medium sp. nov., isolated from R2A medium.</title>
        <authorList>
            <person name="Yingchao G."/>
        </authorList>
    </citation>
    <scope>NUCLEOTIDE SEQUENCE [LARGE SCALE GENOMIC DNA]</scope>
    <source>
        <strain evidence="5">sh-6</strain>
    </source>
</reference>
<dbReference type="AlphaFoldDB" id="A0A3B7QZQ7"/>
<evidence type="ECO:0000256" key="2">
    <source>
        <dbReference type="SAM" id="SignalP"/>
    </source>
</evidence>
<dbReference type="RefSeq" id="WP_119444480.1">
    <property type="nucleotide sequence ID" value="NZ_CP032317.1"/>
</dbReference>
<feature type="domain" description="Outer membrane protein beta-barrel" evidence="3">
    <location>
        <begin position="7"/>
        <end position="204"/>
    </location>
</feature>
<dbReference type="Pfam" id="PF13505">
    <property type="entry name" value="OMP_b-brl"/>
    <property type="match status" value="1"/>
</dbReference>
<evidence type="ECO:0000313" key="5">
    <source>
        <dbReference type="Proteomes" id="UP000262802"/>
    </source>
</evidence>
<feature type="signal peptide" evidence="2">
    <location>
        <begin position="1"/>
        <end position="20"/>
    </location>
</feature>
<proteinExistence type="predicted"/>
<dbReference type="InterPro" id="IPR027385">
    <property type="entry name" value="Beta-barrel_OMP"/>
</dbReference>
<dbReference type="Proteomes" id="UP000262802">
    <property type="component" value="Chromosome"/>
</dbReference>
<keyword evidence="5" id="KW-1185">Reference proteome</keyword>
<dbReference type="EMBL" id="CP032317">
    <property type="protein sequence ID" value="AYA36902.1"/>
    <property type="molecule type" value="Genomic_DNA"/>
</dbReference>
<organism evidence="4 5">
    <name type="scientific">Hymenobacter oligotrophus</name>
    <dbReference type="NCBI Taxonomy" id="2319843"/>
    <lineage>
        <taxon>Bacteria</taxon>
        <taxon>Pseudomonadati</taxon>
        <taxon>Bacteroidota</taxon>
        <taxon>Cytophagia</taxon>
        <taxon>Cytophagales</taxon>
        <taxon>Hymenobacteraceae</taxon>
        <taxon>Hymenobacter</taxon>
    </lineage>
</organism>
<gene>
    <name evidence="4" type="ORF">D3Y59_07435</name>
</gene>
<accession>A0A3B7QZQ7</accession>
<protein>
    <submittedName>
        <fullName evidence="4">PorT family protein</fullName>
    </submittedName>
</protein>
<dbReference type="OrthoDB" id="838174at2"/>
<name>A0A3B7QZQ7_9BACT</name>